<reference evidence="2" key="1">
    <citation type="submission" date="2018-11" db="EMBL/GenBank/DDBJ databases">
        <authorList>
            <consortium name="Pathogen Informatics"/>
        </authorList>
    </citation>
    <scope>NUCLEOTIDE SEQUENCE</scope>
</reference>
<dbReference type="Proteomes" id="UP000784294">
    <property type="component" value="Unassembled WGS sequence"/>
</dbReference>
<keyword evidence="1" id="KW-0732">Signal</keyword>
<protein>
    <submittedName>
        <fullName evidence="2">Uncharacterized protein</fullName>
    </submittedName>
</protein>
<proteinExistence type="predicted"/>
<feature type="chain" id="PRO_5018761967" evidence="1">
    <location>
        <begin position="22"/>
        <end position="373"/>
    </location>
</feature>
<accession>A0A3S5BQ00</accession>
<evidence type="ECO:0000256" key="1">
    <source>
        <dbReference type="SAM" id="SignalP"/>
    </source>
</evidence>
<feature type="signal peptide" evidence="1">
    <location>
        <begin position="1"/>
        <end position="21"/>
    </location>
</feature>
<evidence type="ECO:0000313" key="3">
    <source>
        <dbReference type="Proteomes" id="UP000784294"/>
    </source>
</evidence>
<sequence>MHLTWSPRIVLATRALASVQACQRVLTCMPMSSEKNGEIGKKTLSTTYFAVDVDADADADAIHFWPSFRLSPRERDLFAVCVSVAVVCTDVFGGKRMPAGPSMSAETCVLARRQASGRRGLRHGRDAGQFGVERKAVPDGGVLSHATSLSLSLTHSLTRSLCSTRPSSRPTSGWAFQFTRSLIVDRTHMHTHTHTIYTPVCSHFCGPRDRVPPEEGCALRLLVVGMRRELTRRGCSSPTLARRQLDPRISWLWHGGCVNLTLAGSKHSIDWYLQSVLPTRMLNVQAEGAGNSYRRVMWPTGLASCLHASGASTSASFPHKQFTAIGLLRRPNLHSFVSLSLSLPFPLPQGKGAELGCSSSVDSANQNKSDCIW</sequence>
<dbReference type="EMBL" id="CAAALY010016357">
    <property type="protein sequence ID" value="VEL12950.1"/>
    <property type="molecule type" value="Genomic_DNA"/>
</dbReference>
<comment type="caution">
    <text evidence="2">The sequence shown here is derived from an EMBL/GenBank/DDBJ whole genome shotgun (WGS) entry which is preliminary data.</text>
</comment>
<dbReference type="AlphaFoldDB" id="A0A3S5BQ00"/>
<gene>
    <name evidence="2" type="ORF">PXEA_LOCUS6390</name>
</gene>
<evidence type="ECO:0000313" key="2">
    <source>
        <dbReference type="EMBL" id="VEL12950.1"/>
    </source>
</evidence>
<keyword evidence="3" id="KW-1185">Reference proteome</keyword>
<name>A0A3S5BQ00_9PLAT</name>
<organism evidence="2 3">
    <name type="scientific">Protopolystoma xenopodis</name>
    <dbReference type="NCBI Taxonomy" id="117903"/>
    <lineage>
        <taxon>Eukaryota</taxon>
        <taxon>Metazoa</taxon>
        <taxon>Spiralia</taxon>
        <taxon>Lophotrochozoa</taxon>
        <taxon>Platyhelminthes</taxon>
        <taxon>Monogenea</taxon>
        <taxon>Polyopisthocotylea</taxon>
        <taxon>Polystomatidea</taxon>
        <taxon>Polystomatidae</taxon>
        <taxon>Protopolystoma</taxon>
    </lineage>
</organism>